<reference evidence="4" key="2">
    <citation type="submission" date="2025-08" db="UniProtKB">
        <authorList>
            <consortium name="RefSeq"/>
        </authorList>
    </citation>
    <scope>IDENTIFICATION</scope>
    <source>
        <tissue evidence="4">Leaf</tissue>
    </source>
</reference>
<dbReference type="SMART" id="SM00343">
    <property type="entry name" value="ZnF_C2HC"/>
    <property type="match status" value="2"/>
</dbReference>
<keyword evidence="1" id="KW-0175">Coiled coil</keyword>
<reference evidence="3" key="1">
    <citation type="journal article" date="2014" name="Nat. Commun.">
        <title>The emerging biofuel crop Camelina sativa retains a highly undifferentiated hexaploid genome structure.</title>
        <authorList>
            <person name="Kagale S."/>
            <person name="Koh C."/>
            <person name="Nixon J."/>
            <person name="Bollina V."/>
            <person name="Clarke W.E."/>
            <person name="Tuteja R."/>
            <person name="Spillane C."/>
            <person name="Robinson S.J."/>
            <person name="Links M.G."/>
            <person name="Clarke C."/>
            <person name="Higgins E.E."/>
            <person name="Huebert T."/>
            <person name="Sharpe A.G."/>
            <person name="Parkin I.A."/>
        </authorList>
    </citation>
    <scope>NUCLEOTIDE SEQUENCE [LARGE SCALE GENOMIC DNA]</scope>
    <source>
        <strain evidence="3">cv. DH55</strain>
    </source>
</reference>
<proteinExistence type="predicted"/>
<dbReference type="GeneID" id="104709132"/>
<sequence length="442" mass="50043">MEKPQTYVAISKVLKLDPEHYGHWKVSVKQAIQGIDMEAWFAFEDGWTEPTVKDDKGVLVPKPRKQWTTEEKAESKHNSQALSVIFNSLPLDQFNSVQGCVAAKEACDILQVTFKRTSNVKRTRLDNLASYFENLSMEEGETIASYSGRLSAIAQEAVVMGKRYKDKKLVKKFLRSIPDKFQPHRSAIDVSLNSDELTFSQVVGMMQSFEIQLKKKEQRTAQSFALKAVETQKTVVAQDSADEEKVGLLVRKIFRKMERGQRKGSTFASRADSERDVKRSDKQDRQCLECEGFGHTRVECPNNKRKGSVQCYGYKGFGHTKAECPTKENKSKSLVVWSDSESEDDVQDGDIINNFVALLGVIEDNEAEEPTVTIQPTVVSDSEDDEADLSVEEQVTLLISSLVQKKKEYDELLSEKEALKSQLTQLSTDLEEERTKSQRLEK</sequence>
<evidence type="ECO:0000259" key="2">
    <source>
        <dbReference type="SMART" id="SM00343"/>
    </source>
</evidence>
<dbReference type="Pfam" id="PF14223">
    <property type="entry name" value="Retrotran_gag_2"/>
    <property type="match status" value="1"/>
</dbReference>
<dbReference type="Gene3D" id="4.10.60.10">
    <property type="entry name" value="Zinc finger, CCHC-type"/>
    <property type="match status" value="1"/>
</dbReference>
<dbReference type="PANTHER" id="PTHR35317:SF35">
    <property type="entry name" value="DUF4219 DOMAIN-CONTAINING PROTEIN"/>
    <property type="match status" value="1"/>
</dbReference>
<name>A0ABM0TCB2_CAMSA</name>
<evidence type="ECO:0000313" key="3">
    <source>
        <dbReference type="Proteomes" id="UP000694864"/>
    </source>
</evidence>
<gene>
    <name evidence="4" type="primary">LOC104709132</name>
</gene>
<keyword evidence="3" id="KW-1185">Reference proteome</keyword>
<feature type="domain" description="CCHC-type" evidence="2">
    <location>
        <begin position="310"/>
        <end position="326"/>
    </location>
</feature>
<feature type="coiled-coil region" evidence="1">
    <location>
        <begin position="402"/>
        <end position="436"/>
    </location>
</feature>
<dbReference type="PANTHER" id="PTHR35317">
    <property type="entry name" value="OS04G0629600 PROTEIN"/>
    <property type="match status" value="1"/>
</dbReference>
<dbReference type="InterPro" id="IPR001878">
    <property type="entry name" value="Znf_CCHC"/>
</dbReference>
<organism evidence="3 4">
    <name type="scientific">Camelina sativa</name>
    <name type="common">False flax</name>
    <name type="synonym">Myagrum sativum</name>
    <dbReference type="NCBI Taxonomy" id="90675"/>
    <lineage>
        <taxon>Eukaryota</taxon>
        <taxon>Viridiplantae</taxon>
        <taxon>Streptophyta</taxon>
        <taxon>Embryophyta</taxon>
        <taxon>Tracheophyta</taxon>
        <taxon>Spermatophyta</taxon>
        <taxon>Magnoliopsida</taxon>
        <taxon>eudicotyledons</taxon>
        <taxon>Gunneridae</taxon>
        <taxon>Pentapetalae</taxon>
        <taxon>rosids</taxon>
        <taxon>malvids</taxon>
        <taxon>Brassicales</taxon>
        <taxon>Brassicaceae</taxon>
        <taxon>Camelineae</taxon>
        <taxon>Camelina</taxon>
    </lineage>
</organism>
<dbReference type="InterPro" id="IPR036875">
    <property type="entry name" value="Znf_CCHC_sf"/>
</dbReference>
<dbReference type="Proteomes" id="UP000694864">
    <property type="component" value="Chromosome 1"/>
</dbReference>
<accession>A0ABM0TCB2</accession>
<protein>
    <submittedName>
        <fullName evidence="4">Uncharacterized protein LOC104709132</fullName>
    </submittedName>
</protein>
<dbReference type="RefSeq" id="XP_010424094.1">
    <property type="nucleotide sequence ID" value="XM_010425792.1"/>
</dbReference>
<feature type="domain" description="CCHC-type" evidence="2">
    <location>
        <begin position="286"/>
        <end position="302"/>
    </location>
</feature>
<evidence type="ECO:0000313" key="4">
    <source>
        <dbReference type="RefSeq" id="XP_010424094.1"/>
    </source>
</evidence>
<dbReference type="SUPFAM" id="SSF57756">
    <property type="entry name" value="Retrovirus zinc finger-like domains"/>
    <property type="match status" value="1"/>
</dbReference>
<evidence type="ECO:0000256" key="1">
    <source>
        <dbReference type="SAM" id="Coils"/>
    </source>
</evidence>